<accession>A0AAE4MIE2</accession>
<dbReference type="RefSeq" id="WP_338098904.1">
    <property type="nucleotide sequence ID" value="NZ_JAWDKD010000007.1"/>
</dbReference>
<dbReference type="Gene3D" id="1.50.10.20">
    <property type="match status" value="1"/>
</dbReference>
<proteinExistence type="predicted"/>
<name>A0AAE4MIE2_9EURY</name>
<dbReference type="SUPFAM" id="SSF48239">
    <property type="entry name" value="Terpenoid cyclases/Protein prenyltransferases"/>
    <property type="match status" value="1"/>
</dbReference>
<organism evidence="1 2">
    <name type="scientific">Methanolapillus africanus</name>
    <dbReference type="NCBI Taxonomy" id="3028297"/>
    <lineage>
        <taxon>Archaea</taxon>
        <taxon>Methanobacteriati</taxon>
        <taxon>Methanobacteriota</taxon>
        <taxon>Stenosarchaea group</taxon>
        <taxon>Methanomicrobia</taxon>
        <taxon>Methanosarcinales</taxon>
        <taxon>Methanosarcinaceae</taxon>
        <taxon>Methanolapillus</taxon>
    </lineage>
</organism>
<comment type="caution">
    <text evidence="1">The sequence shown here is derived from an EMBL/GenBank/DDBJ whole genome shotgun (WGS) entry which is preliminary data.</text>
</comment>
<evidence type="ECO:0000313" key="2">
    <source>
        <dbReference type="Proteomes" id="UP001271789"/>
    </source>
</evidence>
<dbReference type="EMBL" id="JAWDKD010000007">
    <property type="protein sequence ID" value="MDV0446509.1"/>
    <property type="molecule type" value="Genomic_DNA"/>
</dbReference>
<evidence type="ECO:0000313" key="1">
    <source>
        <dbReference type="EMBL" id="MDV0446509.1"/>
    </source>
</evidence>
<gene>
    <name evidence="1" type="ORF">MsAg5_03500</name>
</gene>
<protein>
    <submittedName>
        <fullName evidence="1">Uncharacterized protein</fullName>
    </submittedName>
</protein>
<keyword evidence="2" id="KW-1185">Reference proteome</keyword>
<sequence length="314" mass="35526">MDKKFGGDLFDFEQFNFADSPEHDVSGHFDGEVVEISEQAFVSIGKGFHWLSSQIENKRTQKPENFVFPVKELSNLILVYVFWNRSSVFFPAAAALLNKQQPDGSFGDIKDTSRAVSCICTVQKQLDQASSYPQIRDSYAGFDAENLKEKIQKSAETATQWLLSKKSEWTSDVYDCVYALAAMADAGIFEKELSLNLCADRPEWKHPGTTALILTALQKQRELRSFSEEEDLEISAFIDRKADWLILERKDGFWNHTATSCLVLAALSRIDNPACVASVPWLYLIQEKNGSFENDLNKTCLAVLAESYMSKFLY</sequence>
<dbReference type="AlphaFoldDB" id="A0AAE4MIE2"/>
<dbReference type="InterPro" id="IPR008930">
    <property type="entry name" value="Terpenoid_cyclase/PrenylTrfase"/>
</dbReference>
<reference evidence="1" key="1">
    <citation type="submission" date="2023-06" db="EMBL/GenBank/DDBJ databases">
        <title>Genome sequence of Methanosarcinaceae archaeon Ag5.</title>
        <authorList>
            <person name="Protasov E."/>
            <person name="Platt K."/>
            <person name="Poehlein A."/>
            <person name="Daniel R."/>
            <person name="Brune A."/>
        </authorList>
    </citation>
    <scope>NUCLEOTIDE SEQUENCE</scope>
    <source>
        <strain evidence="1">Ag5</strain>
    </source>
</reference>
<dbReference type="Proteomes" id="UP001271789">
    <property type="component" value="Unassembled WGS sequence"/>
</dbReference>